<dbReference type="EMBL" id="ML978066">
    <property type="protein sequence ID" value="KAF2021795.1"/>
    <property type="molecule type" value="Genomic_DNA"/>
</dbReference>
<keyword evidence="4" id="KW-1185">Reference proteome</keyword>
<proteinExistence type="predicted"/>
<accession>A0A6A5Y8A1</accession>
<feature type="compositionally biased region" description="Polar residues" evidence="1">
    <location>
        <begin position="267"/>
        <end position="280"/>
    </location>
</feature>
<feature type="signal peptide" evidence="2">
    <location>
        <begin position="1"/>
        <end position="22"/>
    </location>
</feature>
<reference evidence="3" key="1">
    <citation type="journal article" date="2020" name="Stud. Mycol.">
        <title>101 Dothideomycetes genomes: a test case for predicting lifestyles and emergence of pathogens.</title>
        <authorList>
            <person name="Haridas S."/>
            <person name="Albert R."/>
            <person name="Binder M."/>
            <person name="Bloem J."/>
            <person name="Labutti K."/>
            <person name="Salamov A."/>
            <person name="Andreopoulos B."/>
            <person name="Baker S."/>
            <person name="Barry K."/>
            <person name="Bills G."/>
            <person name="Bluhm B."/>
            <person name="Cannon C."/>
            <person name="Castanera R."/>
            <person name="Culley D."/>
            <person name="Daum C."/>
            <person name="Ezra D."/>
            <person name="Gonzalez J."/>
            <person name="Henrissat B."/>
            <person name="Kuo A."/>
            <person name="Liang C."/>
            <person name="Lipzen A."/>
            <person name="Lutzoni F."/>
            <person name="Magnuson J."/>
            <person name="Mondo S."/>
            <person name="Nolan M."/>
            <person name="Ohm R."/>
            <person name="Pangilinan J."/>
            <person name="Park H.-J."/>
            <person name="Ramirez L."/>
            <person name="Alfaro M."/>
            <person name="Sun H."/>
            <person name="Tritt A."/>
            <person name="Yoshinaga Y."/>
            <person name="Zwiers L.-H."/>
            <person name="Turgeon B."/>
            <person name="Goodwin S."/>
            <person name="Spatafora J."/>
            <person name="Crous P."/>
            <person name="Grigoriev I."/>
        </authorList>
    </citation>
    <scope>NUCLEOTIDE SEQUENCE</scope>
    <source>
        <strain evidence="3">CBS 175.79</strain>
    </source>
</reference>
<dbReference type="RefSeq" id="XP_033390134.1">
    <property type="nucleotide sequence ID" value="XM_033526717.1"/>
</dbReference>
<dbReference type="AlphaFoldDB" id="A0A6A5Y8A1"/>
<keyword evidence="2" id="KW-0732">Signal</keyword>
<sequence length="306" mass="30897">MKITSLWATVALFTSCVPAALAQATPTTASPTTATSATPTCTASLITRLCDYKEPGPEFAVAIESNASCWRYCDAHQPCNFAIFAAGNPYTGTGTCWLYPGEDFDKSAGNTDCGNPYLYVYSKPECAGGSPTSGGGACSATASPSAVASVCGYPPPEDCFYSCIASEGASSCLSSCAKADSCSYAVFNPHNPSNSPYASGTCWVYSNGTFDAGSTTPCSGGAEQFVYNNACPKPKPSLSPSSPFSSGAESSSSPSATASTGTVGVGNAQSNPTGSSSNSAPGILSPSNLWAVGGGMALFTWLQGLC</sequence>
<feature type="chain" id="PRO_5025331924" description="Apple domain-containing protein" evidence="2">
    <location>
        <begin position="23"/>
        <end position="306"/>
    </location>
</feature>
<organism evidence="3 4">
    <name type="scientific">Aaosphaeria arxii CBS 175.79</name>
    <dbReference type="NCBI Taxonomy" id="1450172"/>
    <lineage>
        <taxon>Eukaryota</taxon>
        <taxon>Fungi</taxon>
        <taxon>Dikarya</taxon>
        <taxon>Ascomycota</taxon>
        <taxon>Pezizomycotina</taxon>
        <taxon>Dothideomycetes</taxon>
        <taxon>Pleosporomycetidae</taxon>
        <taxon>Pleosporales</taxon>
        <taxon>Pleosporales incertae sedis</taxon>
        <taxon>Aaosphaeria</taxon>
    </lineage>
</organism>
<evidence type="ECO:0008006" key="5">
    <source>
        <dbReference type="Google" id="ProtNLM"/>
    </source>
</evidence>
<name>A0A6A5Y8A1_9PLEO</name>
<dbReference type="PROSITE" id="PS51257">
    <property type="entry name" value="PROKAR_LIPOPROTEIN"/>
    <property type="match status" value="1"/>
</dbReference>
<protein>
    <recommendedName>
        <fullName evidence="5">Apple domain-containing protein</fullName>
    </recommendedName>
</protein>
<evidence type="ECO:0000313" key="4">
    <source>
        <dbReference type="Proteomes" id="UP000799778"/>
    </source>
</evidence>
<gene>
    <name evidence="3" type="ORF">BU24DRAFT_417418</name>
</gene>
<dbReference type="OrthoDB" id="3440282at2759"/>
<evidence type="ECO:0000256" key="2">
    <source>
        <dbReference type="SAM" id="SignalP"/>
    </source>
</evidence>
<evidence type="ECO:0000313" key="3">
    <source>
        <dbReference type="EMBL" id="KAF2021795.1"/>
    </source>
</evidence>
<dbReference type="GeneID" id="54284114"/>
<feature type="region of interest" description="Disordered" evidence="1">
    <location>
        <begin position="238"/>
        <end position="280"/>
    </location>
</feature>
<feature type="compositionally biased region" description="Low complexity" evidence="1">
    <location>
        <begin position="238"/>
        <end position="259"/>
    </location>
</feature>
<evidence type="ECO:0000256" key="1">
    <source>
        <dbReference type="SAM" id="MobiDB-lite"/>
    </source>
</evidence>
<dbReference type="Proteomes" id="UP000799778">
    <property type="component" value="Unassembled WGS sequence"/>
</dbReference>